<evidence type="ECO:0000313" key="4">
    <source>
        <dbReference type="EMBL" id="ERL90888.1"/>
    </source>
</evidence>
<dbReference type="PANTHER" id="PTHR31493">
    <property type="entry name" value="NAZO FAMILY MEMBER"/>
    <property type="match status" value="1"/>
</dbReference>
<proteinExistence type="inferred from homology"/>
<keyword evidence="2" id="KW-1133">Transmembrane helix</keyword>
<dbReference type="OMA" id="INTRELM"/>
<keyword evidence="2" id="KW-0472">Membrane</keyword>
<dbReference type="STRING" id="77166.N6TU18"/>
<sequence length="140" mass="14753">MNDRRRGDVVELCKILAEQENLQATVVRSGKGALYAGMGVFIGGLLAGPLGMAIGGSVTSIAVAVNSKGTFKSVVTVINEMSVAQKRKLADAVQKVIGSIKGEDCVSLVGLILASSSIKQTILTELGRFLMKEMQMQLAR</sequence>
<reference evidence="6 7" key="1">
    <citation type="journal article" date="2013" name="Genome Biol.">
        <title>Draft genome of the mountain pine beetle, Dendroctonus ponderosae Hopkins, a major forest pest.</title>
        <authorList>
            <person name="Keeling C.I."/>
            <person name="Yuen M.M."/>
            <person name="Liao N.Y."/>
            <person name="Docking T.R."/>
            <person name="Chan S.K."/>
            <person name="Taylor G.A."/>
            <person name="Palmquist D.L."/>
            <person name="Jackman S.D."/>
            <person name="Nguyen A."/>
            <person name="Li M."/>
            <person name="Henderson H."/>
            <person name="Janes J.K."/>
            <person name="Zhao Y."/>
            <person name="Pandoh P."/>
            <person name="Moore R."/>
            <person name="Sperling F.A."/>
            <person name="Huber D.P."/>
            <person name="Birol I."/>
            <person name="Jones S.J."/>
            <person name="Bohlmann J."/>
        </authorList>
    </citation>
    <scope>NUCLEOTIDE SEQUENCE</scope>
</reference>
<gene>
    <name evidence="5" type="primary">109542695</name>
    <name evidence="4" type="ORF">D910_08233</name>
    <name evidence="3" type="ORF">YQE_10560</name>
</gene>
<accession>N6TU18</accession>
<evidence type="ECO:0000256" key="2">
    <source>
        <dbReference type="SAM" id="Phobius"/>
    </source>
</evidence>
<keyword evidence="6" id="KW-1185">Reference proteome</keyword>
<evidence type="ECO:0000313" key="5">
    <source>
        <dbReference type="EnsemblMetazoa" id="XP_019767585.1"/>
    </source>
</evidence>
<dbReference type="KEGG" id="dpa:109542695"/>
<dbReference type="OrthoDB" id="5976774at2759"/>
<organism evidence="3">
    <name type="scientific">Dendroctonus ponderosae</name>
    <name type="common">Mountain pine beetle</name>
    <dbReference type="NCBI Taxonomy" id="77166"/>
    <lineage>
        <taxon>Eukaryota</taxon>
        <taxon>Metazoa</taxon>
        <taxon>Ecdysozoa</taxon>
        <taxon>Arthropoda</taxon>
        <taxon>Hexapoda</taxon>
        <taxon>Insecta</taxon>
        <taxon>Pterygota</taxon>
        <taxon>Neoptera</taxon>
        <taxon>Endopterygota</taxon>
        <taxon>Coleoptera</taxon>
        <taxon>Polyphaga</taxon>
        <taxon>Cucujiformia</taxon>
        <taxon>Curculionidae</taxon>
        <taxon>Scolytinae</taxon>
        <taxon>Dendroctonus</taxon>
    </lineage>
</organism>
<dbReference type="Proteomes" id="UP000019118">
    <property type="component" value="Unassembled WGS sequence"/>
</dbReference>
<feature type="transmembrane region" description="Helical" evidence="2">
    <location>
        <begin position="32"/>
        <end position="65"/>
    </location>
</feature>
<feature type="non-terminal residue" evidence="3">
    <location>
        <position position="1"/>
    </location>
</feature>
<dbReference type="EMBL" id="KB741211">
    <property type="protein sequence ID" value="ENN72755.1"/>
    <property type="molecule type" value="Genomic_DNA"/>
</dbReference>
<protein>
    <submittedName>
        <fullName evidence="3 5">Uncharacterized protein</fullName>
    </submittedName>
</protein>
<evidence type="ECO:0000313" key="7">
    <source>
        <dbReference type="Proteomes" id="UP000030742"/>
    </source>
</evidence>
<keyword evidence="2" id="KW-0812">Transmembrane</keyword>
<evidence type="ECO:0000313" key="3">
    <source>
        <dbReference type="EMBL" id="ENN72755.1"/>
    </source>
</evidence>
<comment type="similarity">
    <text evidence="1">Belongs to the C19orf12 family.</text>
</comment>
<dbReference type="EnsemblMetazoa" id="XM_019912026.1">
    <property type="protein sequence ID" value="XP_019767585.1"/>
    <property type="gene ID" value="LOC109542695"/>
</dbReference>
<dbReference type="EMBL" id="KB632263">
    <property type="protein sequence ID" value="ERL90888.1"/>
    <property type="molecule type" value="Genomic_DNA"/>
</dbReference>
<dbReference type="PANTHER" id="PTHR31493:SF1">
    <property type="entry name" value="PROTEIN C19ORF12"/>
    <property type="match status" value="1"/>
</dbReference>
<dbReference type="Proteomes" id="UP000030742">
    <property type="component" value="Unassembled WGS sequence"/>
</dbReference>
<name>N6TU18_DENPD</name>
<dbReference type="AlphaFoldDB" id="N6TU18"/>
<evidence type="ECO:0000256" key="1">
    <source>
        <dbReference type="ARBA" id="ARBA00029457"/>
    </source>
</evidence>
<evidence type="ECO:0000313" key="6">
    <source>
        <dbReference type="Proteomes" id="UP000019118"/>
    </source>
</evidence>
<dbReference type="Pfam" id="PF20721">
    <property type="entry name" value="C19orf12"/>
    <property type="match status" value="1"/>
</dbReference>
<dbReference type="InterPro" id="IPR033369">
    <property type="entry name" value="C19orf12"/>
</dbReference>
<dbReference type="HOGENOM" id="CLU_138025_1_0_1"/>
<reference evidence="5" key="2">
    <citation type="submission" date="2024-08" db="UniProtKB">
        <authorList>
            <consortium name="EnsemblMetazoa"/>
        </authorList>
    </citation>
    <scope>IDENTIFICATION</scope>
</reference>